<evidence type="ECO:0000313" key="3">
    <source>
        <dbReference type="Proteomes" id="UP001596512"/>
    </source>
</evidence>
<dbReference type="Proteomes" id="UP001596512">
    <property type="component" value="Unassembled WGS sequence"/>
</dbReference>
<sequence length="106" mass="10686">MLLPGWLMAVLALSSLLLMAAHVLQALLVAVGGHRAVALAWITGAGALAGTILVPGDPIVISAWAQLGACALVVAVMVGTLVTTGGRAAVPERPTPGYGAWSRRPL</sequence>
<keyword evidence="1" id="KW-0812">Transmembrane</keyword>
<evidence type="ECO:0000256" key="1">
    <source>
        <dbReference type="SAM" id="Phobius"/>
    </source>
</evidence>
<accession>A0ABW2TYY6</accession>
<reference evidence="3" key="1">
    <citation type="journal article" date="2019" name="Int. J. Syst. Evol. Microbiol.">
        <title>The Global Catalogue of Microorganisms (GCM) 10K type strain sequencing project: providing services to taxonomists for standard genome sequencing and annotation.</title>
        <authorList>
            <consortium name="The Broad Institute Genomics Platform"/>
            <consortium name="The Broad Institute Genome Sequencing Center for Infectious Disease"/>
            <person name="Wu L."/>
            <person name="Ma J."/>
        </authorList>
    </citation>
    <scope>NUCLEOTIDE SEQUENCE [LARGE SCALE GENOMIC DNA]</scope>
    <source>
        <strain evidence="3">JCM 17695</strain>
    </source>
</reference>
<feature type="transmembrane region" description="Helical" evidence="1">
    <location>
        <begin position="36"/>
        <end position="54"/>
    </location>
</feature>
<protein>
    <submittedName>
        <fullName evidence="2">Uncharacterized protein</fullName>
    </submittedName>
</protein>
<comment type="caution">
    <text evidence="2">The sequence shown here is derived from an EMBL/GenBank/DDBJ whole genome shotgun (WGS) entry which is preliminary data.</text>
</comment>
<proteinExistence type="predicted"/>
<keyword evidence="3" id="KW-1185">Reference proteome</keyword>
<dbReference type="EMBL" id="JBHTEY010000004">
    <property type="protein sequence ID" value="MFC7618536.1"/>
    <property type="molecule type" value="Genomic_DNA"/>
</dbReference>
<gene>
    <name evidence="2" type="ORF">ACFQV2_39570</name>
</gene>
<feature type="transmembrane region" description="Helical" evidence="1">
    <location>
        <begin position="61"/>
        <end position="82"/>
    </location>
</feature>
<organism evidence="2 3">
    <name type="scientific">Actinokineospora soli</name>
    <dbReference type="NCBI Taxonomy" id="1048753"/>
    <lineage>
        <taxon>Bacteria</taxon>
        <taxon>Bacillati</taxon>
        <taxon>Actinomycetota</taxon>
        <taxon>Actinomycetes</taxon>
        <taxon>Pseudonocardiales</taxon>
        <taxon>Pseudonocardiaceae</taxon>
        <taxon>Actinokineospora</taxon>
    </lineage>
</organism>
<evidence type="ECO:0000313" key="2">
    <source>
        <dbReference type="EMBL" id="MFC7618536.1"/>
    </source>
</evidence>
<keyword evidence="1" id="KW-0472">Membrane</keyword>
<keyword evidence="1" id="KW-1133">Transmembrane helix</keyword>
<name>A0ABW2TYY6_9PSEU</name>